<dbReference type="Pfam" id="PF04366">
    <property type="entry name" value="Ysc84"/>
    <property type="match status" value="1"/>
</dbReference>
<evidence type="ECO:0000256" key="1">
    <source>
        <dbReference type="ARBA" id="ARBA00007761"/>
    </source>
</evidence>
<evidence type="ECO:0000313" key="7">
    <source>
        <dbReference type="Proteomes" id="UP000559027"/>
    </source>
</evidence>
<accession>A0A8H5DBQ9</accession>
<feature type="compositionally biased region" description="Polar residues" evidence="4">
    <location>
        <begin position="316"/>
        <end position="334"/>
    </location>
</feature>
<dbReference type="Gene3D" id="2.30.30.40">
    <property type="entry name" value="SH3 Domains"/>
    <property type="match status" value="1"/>
</dbReference>
<dbReference type="EMBL" id="JAACJO010000007">
    <property type="protein sequence ID" value="KAF5356107.1"/>
    <property type="molecule type" value="Genomic_DNA"/>
</dbReference>
<feature type="compositionally biased region" description="Low complexity" evidence="4">
    <location>
        <begin position="249"/>
        <end position="258"/>
    </location>
</feature>
<evidence type="ECO:0000259" key="5">
    <source>
        <dbReference type="PROSITE" id="PS50002"/>
    </source>
</evidence>
<dbReference type="PRINTS" id="PR00452">
    <property type="entry name" value="SH3DOMAIN"/>
</dbReference>
<comment type="similarity">
    <text evidence="1">Belongs to the SH3YL1 family.</text>
</comment>
<dbReference type="Pfam" id="PF00018">
    <property type="entry name" value="SH3_1"/>
    <property type="match status" value="1"/>
</dbReference>
<feature type="domain" description="SH3" evidence="5">
    <location>
        <begin position="427"/>
        <end position="486"/>
    </location>
</feature>
<dbReference type="OrthoDB" id="443981at2759"/>
<dbReference type="GO" id="GO:0051017">
    <property type="term" value="P:actin filament bundle assembly"/>
    <property type="evidence" value="ECO:0007669"/>
    <property type="project" value="TreeGrafter"/>
</dbReference>
<dbReference type="CDD" id="cd11842">
    <property type="entry name" value="SH3_Ysc84p_like"/>
    <property type="match status" value="1"/>
</dbReference>
<reference evidence="6 7" key="1">
    <citation type="journal article" date="2020" name="ISME J.">
        <title>Uncovering the hidden diversity of litter-decomposition mechanisms in mushroom-forming fungi.</title>
        <authorList>
            <person name="Floudas D."/>
            <person name="Bentzer J."/>
            <person name="Ahren D."/>
            <person name="Johansson T."/>
            <person name="Persson P."/>
            <person name="Tunlid A."/>
        </authorList>
    </citation>
    <scope>NUCLEOTIDE SEQUENCE [LARGE SCALE GENOMIC DNA]</scope>
    <source>
        <strain evidence="6 7">CBS 146.42</strain>
    </source>
</reference>
<dbReference type="SMART" id="SM00326">
    <property type="entry name" value="SH3"/>
    <property type="match status" value="1"/>
</dbReference>
<dbReference type="FunFam" id="2.30.30.40:FF:000100">
    <property type="entry name" value="SH3 domain-containing YSC84-like protein 1"/>
    <property type="match status" value="1"/>
</dbReference>
<feature type="compositionally biased region" description="Low complexity" evidence="4">
    <location>
        <begin position="370"/>
        <end position="386"/>
    </location>
</feature>
<evidence type="ECO:0000256" key="2">
    <source>
        <dbReference type="ARBA" id="ARBA00022443"/>
    </source>
</evidence>
<dbReference type="GO" id="GO:0051015">
    <property type="term" value="F:actin filament binding"/>
    <property type="evidence" value="ECO:0007669"/>
    <property type="project" value="TreeGrafter"/>
</dbReference>
<dbReference type="InterPro" id="IPR036028">
    <property type="entry name" value="SH3-like_dom_sf"/>
</dbReference>
<protein>
    <recommendedName>
        <fullName evidence="5">SH3 domain-containing protein</fullName>
    </recommendedName>
</protein>
<feature type="region of interest" description="Disordered" evidence="4">
    <location>
        <begin position="232"/>
        <end position="337"/>
    </location>
</feature>
<organism evidence="6 7">
    <name type="scientific">Leucocoprinus leucothites</name>
    <dbReference type="NCBI Taxonomy" id="201217"/>
    <lineage>
        <taxon>Eukaryota</taxon>
        <taxon>Fungi</taxon>
        <taxon>Dikarya</taxon>
        <taxon>Basidiomycota</taxon>
        <taxon>Agaricomycotina</taxon>
        <taxon>Agaricomycetes</taxon>
        <taxon>Agaricomycetidae</taxon>
        <taxon>Agaricales</taxon>
        <taxon>Agaricineae</taxon>
        <taxon>Agaricaceae</taxon>
        <taxon>Leucocoprinus</taxon>
    </lineage>
</organism>
<evidence type="ECO:0000256" key="3">
    <source>
        <dbReference type="PROSITE-ProRule" id="PRU00192"/>
    </source>
</evidence>
<dbReference type="PANTHER" id="PTHR15629:SF2">
    <property type="entry name" value="SH3 DOMAIN-CONTAINING YSC84-LIKE PROTEIN 1"/>
    <property type="match status" value="1"/>
</dbReference>
<dbReference type="PROSITE" id="PS50002">
    <property type="entry name" value="SH3"/>
    <property type="match status" value="1"/>
</dbReference>
<dbReference type="Proteomes" id="UP000559027">
    <property type="component" value="Unassembled WGS sequence"/>
</dbReference>
<keyword evidence="2 3" id="KW-0728">SH3 domain</keyword>
<proteinExistence type="inferred from homology"/>
<dbReference type="GO" id="GO:0035091">
    <property type="term" value="F:phosphatidylinositol binding"/>
    <property type="evidence" value="ECO:0007669"/>
    <property type="project" value="TreeGrafter"/>
</dbReference>
<dbReference type="AlphaFoldDB" id="A0A8H5DBQ9"/>
<dbReference type="InterPro" id="IPR001452">
    <property type="entry name" value="SH3_domain"/>
</dbReference>
<sequence>MKFNTPLPQSLPKECDKAAKIFQSFVDSRNNGLDGVIPRSVLQNAKGFAIFTVAKAGFVFSARAGSGVVIAKLDHGQWTAPSAIGTAGFGFGGQAGAEVTDFLVVLNTRAAIRSFMAAGSLQLGGNLSIALGPLGRNGEAMGSMSSGGKVAAMYSYSKTRGLFGGISIEGSVIVERQDANTQAYNSPVTVKMLLGGAVDPPPWAAGLIKTLENCTGMPGQRGWVHDDFNPSLDQGYAFAGPSPSPQASPSPSTQSRRPSFLKRKKSDKQPFPPAHWEINDGEASHLPEAPRHGYDFDRNPNSVNTRFDNGLERRATFTSPSNLPKSQRSDNTLVTDLDDPFDNVNAVNAAPVTRGHMPHATSLGGSFKYSYSNESSSPASRSPSQSIHGKAQNNDNAFPSAPFSEPQKRHSYIRPGPRLMQSLAPEESIARAVALYNFKAVEDGDLSFNKGDVITIIKKSDSTDDWWTGRLNDKEGIFPANFVELA</sequence>
<dbReference type="InterPro" id="IPR007461">
    <property type="entry name" value="Ysc84_actin-binding"/>
</dbReference>
<dbReference type="InterPro" id="IPR033643">
    <property type="entry name" value="SYLF_SH3YL1-like"/>
</dbReference>
<dbReference type="CDD" id="cd11525">
    <property type="entry name" value="SYLF_SH3YL1_like"/>
    <property type="match status" value="1"/>
</dbReference>
<evidence type="ECO:0000313" key="6">
    <source>
        <dbReference type="EMBL" id="KAF5356107.1"/>
    </source>
</evidence>
<evidence type="ECO:0000256" key="4">
    <source>
        <dbReference type="SAM" id="MobiDB-lite"/>
    </source>
</evidence>
<dbReference type="SUPFAM" id="SSF50044">
    <property type="entry name" value="SH3-domain"/>
    <property type="match status" value="1"/>
</dbReference>
<name>A0A8H5DBQ9_9AGAR</name>
<feature type="region of interest" description="Disordered" evidence="4">
    <location>
        <begin position="370"/>
        <end position="413"/>
    </location>
</feature>
<dbReference type="GO" id="GO:0051666">
    <property type="term" value="P:actin cortical patch localization"/>
    <property type="evidence" value="ECO:0007669"/>
    <property type="project" value="TreeGrafter"/>
</dbReference>
<dbReference type="PANTHER" id="PTHR15629">
    <property type="entry name" value="SH3YL1 PROTEIN"/>
    <property type="match status" value="1"/>
</dbReference>
<comment type="caution">
    <text evidence="6">The sequence shown here is derived from an EMBL/GenBank/DDBJ whole genome shotgun (WGS) entry which is preliminary data.</text>
</comment>
<keyword evidence="7" id="KW-1185">Reference proteome</keyword>
<dbReference type="InterPro" id="IPR051702">
    <property type="entry name" value="SH3_domain_YSC84-like"/>
</dbReference>
<gene>
    <name evidence="6" type="ORF">D9756_004032</name>
</gene>
<feature type="compositionally biased region" description="Basic and acidic residues" evidence="4">
    <location>
        <begin position="282"/>
        <end position="298"/>
    </location>
</feature>
<dbReference type="GO" id="GO:0030479">
    <property type="term" value="C:actin cortical patch"/>
    <property type="evidence" value="ECO:0007669"/>
    <property type="project" value="TreeGrafter"/>
</dbReference>